<dbReference type="InterPro" id="IPR036720">
    <property type="entry name" value="RanGAP1_C_sf"/>
</dbReference>
<dbReference type="PANTHER" id="PTHR24113">
    <property type="entry name" value="RAN GTPASE-ACTIVATING PROTEIN 1"/>
    <property type="match status" value="1"/>
</dbReference>
<keyword evidence="1" id="KW-0343">GTPase activation</keyword>
<protein>
    <submittedName>
        <fullName evidence="4">Ran GTPase-activating protein 1</fullName>
    </submittedName>
</protein>
<dbReference type="PANTHER" id="PTHR24113:SF12">
    <property type="entry name" value="RAN GTPASE-ACTIVATING PROTEIN 1"/>
    <property type="match status" value="1"/>
</dbReference>
<gene>
    <name evidence="4" type="primary">RANGAP1_3</name>
    <name evidence="4" type="ORF">P7K49_026970</name>
</gene>
<proteinExistence type="predicted"/>
<dbReference type="SUPFAM" id="SSF69099">
    <property type="entry name" value="Ran-GTPase activating protein 1 (RanGAP1), C-terminal domain"/>
    <property type="match status" value="1"/>
</dbReference>
<keyword evidence="3" id="KW-0677">Repeat</keyword>
<organism evidence="4 5">
    <name type="scientific">Saguinus oedipus</name>
    <name type="common">Cotton-top tamarin</name>
    <name type="synonym">Oedipomidas oedipus</name>
    <dbReference type="NCBI Taxonomy" id="9490"/>
    <lineage>
        <taxon>Eukaryota</taxon>
        <taxon>Metazoa</taxon>
        <taxon>Chordata</taxon>
        <taxon>Craniata</taxon>
        <taxon>Vertebrata</taxon>
        <taxon>Euteleostomi</taxon>
        <taxon>Mammalia</taxon>
        <taxon>Eutheria</taxon>
        <taxon>Euarchontoglires</taxon>
        <taxon>Primates</taxon>
        <taxon>Haplorrhini</taxon>
        <taxon>Platyrrhini</taxon>
        <taxon>Cebidae</taxon>
        <taxon>Callitrichinae</taxon>
        <taxon>Saguinus</taxon>
    </lineage>
</organism>
<dbReference type="Proteomes" id="UP001266305">
    <property type="component" value="Unassembled WGS sequence"/>
</dbReference>
<name>A0ABQ9UEP3_SAGOE</name>
<feature type="non-terminal residue" evidence="4">
    <location>
        <position position="86"/>
    </location>
</feature>
<evidence type="ECO:0000313" key="5">
    <source>
        <dbReference type="Proteomes" id="UP001266305"/>
    </source>
</evidence>
<dbReference type="EMBL" id="JASSZA010000013">
    <property type="protein sequence ID" value="KAK2095554.1"/>
    <property type="molecule type" value="Genomic_DNA"/>
</dbReference>
<keyword evidence="2" id="KW-0433">Leucine-rich repeat</keyword>
<reference evidence="4 5" key="1">
    <citation type="submission" date="2023-05" db="EMBL/GenBank/DDBJ databases">
        <title>B98-5 Cell Line De Novo Hybrid Assembly: An Optical Mapping Approach.</title>
        <authorList>
            <person name="Kananen K."/>
            <person name="Auerbach J.A."/>
            <person name="Kautto E."/>
            <person name="Blachly J.S."/>
        </authorList>
    </citation>
    <scope>NUCLEOTIDE SEQUENCE [LARGE SCALE GENOMIC DNA]</scope>
    <source>
        <strain evidence="4">B95-8</strain>
        <tissue evidence="4">Cell line</tissue>
    </source>
</reference>
<dbReference type="InterPro" id="IPR027038">
    <property type="entry name" value="RanGap"/>
</dbReference>
<accession>A0ABQ9UEP3</accession>
<evidence type="ECO:0000256" key="2">
    <source>
        <dbReference type="ARBA" id="ARBA00022614"/>
    </source>
</evidence>
<dbReference type="InterPro" id="IPR032675">
    <property type="entry name" value="LRR_dom_sf"/>
</dbReference>
<keyword evidence="5" id="KW-1185">Reference proteome</keyword>
<dbReference type="Gene3D" id="3.80.10.10">
    <property type="entry name" value="Ribonuclease Inhibitor"/>
    <property type="match status" value="1"/>
</dbReference>
<evidence type="ECO:0000256" key="3">
    <source>
        <dbReference type="ARBA" id="ARBA00022737"/>
    </source>
</evidence>
<comment type="caution">
    <text evidence="4">The sequence shown here is derived from an EMBL/GenBank/DDBJ whole genome shotgun (WGS) entry which is preliminary data.</text>
</comment>
<evidence type="ECO:0000256" key="1">
    <source>
        <dbReference type="ARBA" id="ARBA00022468"/>
    </source>
</evidence>
<sequence>MGFGGNKILAAALTKCHQKYSAQSKPLALKVFVAGRNCLENDGTTAMAEAFRVTGTLEEVHMPQNGINHPGVTALAQAFAVNPVLQ</sequence>
<evidence type="ECO:0000313" key="4">
    <source>
        <dbReference type="EMBL" id="KAK2095554.1"/>
    </source>
</evidence>